<name>A0A9D6V5T2_9BACT</name>
<evidence type="ECO:0000313" key="2">
    <source>
        <dbReference type="EMBL" id="MBI5252398.1"/>
    </source>
</evidence>
<sequence>MEAFWQGLSWLNKAFAMSALLFSVIFVWQVISMLIGGDMDSHVQADGADMSHAPDVHDHAHHGADSAVTFTLVSFRSIVAFGALFSWSG</sequence>
<evidence type="ECO:0000256" key="1">
    <source>
        <dbReference type="SAM" id="Phobius"/>
    </source>
</evidence>
<organism evidence="2 3">
    <name type="scientific">Desulfomonile tiedjei</name>
    <dbReference type="NCBI Taxonomy" id="2358"/>
    <lineage>
        <taxon>Bacteria</taxon>
        <taxon>Pseudomonadati</taxon>
        <taxon>Thermodesulfobacteriota</taxon>
        <taxon>Desulfomonilia</taxon>
        <taxon>Desulfomonilales</taxon>
        <taxon>Desulfomonilaceae</taxon>
        <taxon>Desulfomonile</taxon>
    </lineage>
</organism>
<keyword evidence="1" id="KW-0812">Transmembrane</keyword>
<comment type="caution">
    <text evidence="2">The sequence shown here is derived from an EMBL/GenBank/DDBJ whole genome shotgun (WGS) entry which is preliminary data.</text>
</comment>
<dbReference type="AlphaFoldDB" id="A0A9D6V5T2"/>
<feature type="non-terminal residue" evidence="2">
    <location>
        <position position="89"/>
    </location>
</feature>
<keyword evidence="1" id="KW-0472">Membrane</keyword>
<keyword evidence="1" id="KW-1133">Transmembrane helix</keyword>
<accession>A0A9D6V5T2</accession>
<gene>
    <name evidence="2" type="ORF">HY912_23125</name>
</gene>
<feature type="transmembrane region" description="Helical" evidence="1">
    <location>
        <begin position="14"/>
        <end position="35"/>
    </location>
</feature>
<reference evidence="2" key="1">
    <citation type="submission" date="2020-07" db="EMBL/GenBank/DDBJ databases">
        <title>Huge and variable diversity of episymbiotic CPR bacteria and DPANN archaea in groundwater ecosystems.</title>
        <authorList>
            <person name="He C.Y."/>
            <person name="Keren R."/>
            <person name="Whittaker M."/>
            <person name="Farag I.F."/>
            <person name="Doudna J."/>
            <person name="Cate J.H.D."/>
            <person name="Banfield J.F."/>
        </authorList>
    </citation>
    <scope>NUCLEOTIDE SEQUENCE</scope>
    <source>
        <strain evidence="2">NC_groundwater_1664_Pr3_B-0.1um_52_9</strain>
    </source>
</reference>
<dbReference type="Proteomes" id="UP000807825">
    <property type="component" value="Unassembled WGS sequence"/>
</dbReference>
<proteinExistence type="predicted"/>
<dbReference type="EMBL" id="JACRDE010000605">
    <property type="protein sequence ID" value="MBI5252398.1"/>
    <property type="molecule type" value="Genomic_DNA"/>
</dbReference>
<protein>
    <submittedName>
        <fullName evidence="2">Uncharacterized protein</fullName>
    </submittedName>
</protein>
<evidence type="ECO:0000313" key="3">
    <source>
        <dbReference type="Proteomes" id="UP000807825"/>
    </source>
</evidence>